<dbReference type="GO" id="GO:0005829">
    <property type="term" value="C:cytosol"/>
    <property type="evidence" value="ECO:0007669"/>
    <property type="project" value="TreeGrafter"/>
</dbReference>
<dbReference type="CDD" id="cd01558">
    <property type="entry name" value="D-AAT_like"/>
    <property type="match status" value="1"/>
</dbReference>
<evidence type="ECO:0000256" key="8">
    <source>
        <dbReference type="ARBA" id="ARBA00022605"/>
    </source>
</evidence>
<evidence type="ECO:0000313" key="19">
    <source>
        <dbReference type="Proteomes" id="UP000657177"/>
    </source>
</evidence>
<organism evidence="18 19">
    <name type="scientific">Capillibacterium thermochitinicola</name>
    <dbReference type="NCBI Taxonomy" id="2699427"/>
    <lineage>
        <taxon>Bacteria</taxon>
        <taxon>Bacillati</taxon>
        <taxon>Bacillota</taxon>
        <taxon>Capillibacterium</taxon>
    </lineage>
</organism>
<name>A0A8J6LN50_9FIRM</name>
<evidence type="ECO:0000256" key="17">
    <source>
        <dbReference type="RuleBase" id="RU364094"/>
    </source>
</evidence>
<dbReference type="Proteomes" id="UP000657177">
    <property type="component" value="Unassembled WGS sequence"/>
</dbReference>
<dbReference type="PROSITE" id="PS00770">
    <property type="entry name" value="AA_TRANSFER_CLASS_4"/>
    <property type="match status" value="1"/>
</dbReference>
<comment type="catalytic activity">
    <reaction evidence="13 17">
        <text>L-isoleucine + 2-oxoglutarate = (S)-3-methyl-2-oxopentanoate + L-glutamate</text>
        <dbReference type="Rhea" id="RHEA:24801"/>
        <dbReference type="ChEBI" id="CHEBI:16810"/>
        <dbReference type="ChEBI" id="CHEBI:29985"/>
        <dbReference type="ChEBI" id="CHEBI:35146"/>
        <dbReference type="ChEBI" id="CHEBI:58045"/>
        <dbReference type="EC" id="2.6.1.42"/>
    </reaction>
</comment>
<dbReference type="InterPro" id="IPR001544">
    <property type="entry name" value="Aminotrans_IV"/>
</dbReference>
<dbReference type="Gene3D" id="3.30.470.10">
    <property type="match status" value="1"/>
</dbReference>
<dbReference type="RefSeq" id="WP_181340033.1">
    <property type="nucleotide sequence ID" value="NZ_JAAKDE010000016.1"/>
</dbReference>
<sequence>MEIYIDGKFYPKDQAKVSVFDHGLLYGDGIFEGTRAYNGRIFEFDAHIDRLYNSAKAIALEIPMTKEEMKAAHLETLRRNQLTDAYIRTVVTRGVGDLGLDPRKCERPTVIIIADRISLYPPEFYEKGLKIITVPTRRNLPETVNPMIKSLNYLNNILAKIEANLSGAAEAIMLNQEGYIAECTGDNIFLIKGKTLATPPASFGALKGITRGRVMALAAEIGLEVVEMALTRYDVYVADECFLTGTAAEVIPVVEVDGRKIGDGKPGVYSKQLKEAFHRYAMENGTPIYE</sequence>
<dbReference type="GO" id="GO:0009099">
    <property type="term" value="P:L-valine biosynthetic process"/>
    <property type="evidence" value="ECO:0007669"/>
    <property type="project" value="UniProtKB-UniPathway"/>
</dbReference>
<evidence type="ECO:0000256" key="11">
    <source>
        <dbReference type="ARBA" id="ARBA00023304"/>
    </source>
</evidence>
<proteinExistence type="inferred from homology"/>
<dbReference type="InterPro" id="IPR043131">
    <property type="entry name" value="BCAT-like_N"/>
</dbReference>
<dbReference type="GO" id="GO:0004084">
    <property type="term" value="F:branched-chain-amino-acid transaminase activity"/>
    <property type="evidence" value="ECO:0007669"/>
    <property type="project" value="UniProtKB-EC"/>
</dbReference>
<dbReference type="InterPro" id="IPR005785">
    <property type="entry name" value="B_amino_transI"/>
</dbReference>
<dbReference type="PANTHER" id="PTHR42743:SF11">
    <property type="entry name" value="AMINODEOXYCHORISMATE LYASE"/>
    <property type="match status" value="1"/>
</dbReference>
<dbReference type="EC" id="2.6.1.42" evidence="17"/>
<evidence type="ECO:0000256" key="4">
    <source>
        <dbReference type="ARBA" id="ARBA00004931"/>
    </source>
</evidence>
<evidence type="ECO:0000256" key="7">
    <source>
        <dbReference type="ARBA" id="ARBA00022576"/>
    </source>
</evidence>
<dbReference type="InterPro" id="IPR036038">
    <property type="entry name" value="Aminotransferase-like"/>
</dbReference>
<dbReference type="UniPathway" id="UPA00049">
    <property type="reaction ID" value="UER00062"/>
</dbReference>
<keyword evidence="7 17" id="KW-0032">Aminotransferase</keyword>
<protein>
    <recommendedName>
        <fullName evidence="17">Branched-chain-amino-acid aminotransferase</fullName>
        <shortName evidence="17">BCAT</shortName>
        <ecNumber evidence="17">2.6.1.42</ecNumber>
    </recommendedName>
</protein>
<dbReference type="InterPro" id="IPR050571">
    <property type="entry name" value="Class-IV_PLP-Dep_Aminotrnsfr"/>
</dbReference>
<dbReference type="Pfam" id="PF01063">
    <property type="entry name" value="Aminotran_4"/>
    <property type="match status" value="1"/>
</dbReference>
<dbReference type="InterPro" id="IPR018300">
    <property type="entry name" value="Aminotrans_IV_CS"/>
</dbReference>
<comment type="caution">
    <text evidence="18">The sequence shown here is derived from an EMBL/GenBank/DDBJ whole genome shotgun (WGS) entry which is preliminary data.</text>
</comment>
<dbReference type="EMBL" id="JAAKDE010000016">
    <property type="protein sequence ID" value="MBA2133563.1"/>
    <property type="molecule type" value="Genomic_DNA"/>
</dbReference>
<reference evidence="18" key="1">
    <citation type="submission" date="2020-06" db="EMBL/GenBank/DDBJ databases">
        <title>Novel chitinolytic bacterium.</title>
        <authorList>
            <person name="Ungkulpasvich U."/>
            <person name="Kosugi A."/>
            <person name="Uke A."/>
        </authorList>
    </citation>
    <scope>NUCLEOTIDE SEQUENCE</scope>
    <source>
        <strain evidence="18">UUS1-1</strain>
    </source>
</reference>
<evidence type="ECO:0000256" key="14">
    <source>
        <dbReference type="ARBA" id="ARBA00049229"/>
    </source>
</evidence>
<dbReference type="AlphaFoldDB" id="A0A8J6LN50"/>
<dbReference type="NCBIfam" id="NF006185">
    <property type="entry name" value="PRK08320.1"/>
    <property type="match status" value="1"/>
</dbReference>
<evidence type="ECO:0000256" key="16">
    <source>
        <dbReference type="RuleBase" id="RU004516"/>
    </source>
</evidence>
<evidence type="ECO:0000256" key="5">
    <source>
        <dbReference type="ARBA" id="ARBA00005072"/>
    </source>
</evidence>
<dbReference type="FunFam" id="3.30.470.10:FF:000006">
    <property type="entry name" value="Branched-chain-amino-acid aminotransferase"/>
    <property type="match status" value="1"/>
</dbReference>
<dbReference type="UniPathway" id="UPA00047">
    <property type="reaction ID" value="UER00058"/>
</dbReference>
<keyword evidence="10 16" id="KW-0663">Pyridoxal phosphate</keyword>
<dbReference type="Gene3D" id="3.20.10.10">
    <property type="entry name" value="D-amino Acid Aminotransferase, subunit A, domain 2"/>
    <property type="match status" value="1"/>
</dbReference>
<comment type="catalytic activity">
    <reaction evidence="12 17">
        <text>L-valine + 2-oxoglutarate = 3-methyl-2-oxobutanoate + L-glutamate</text>
        <dbReference type="Rhea" id="RHEA:24813"/>
        <dbReference type="ChEBI" id="CHEBI:11851"/>
        <dbReference type="ChEBI" id="CHEBI:16810"/>
        <dbReference type="ChEBI" id="CHEBI:29985"/>
        <dbReference type="ChEBI" id="CHEBI:57762"/>
        <dbReference type="EC" id="2.6.1.42"/>
    </reaction>
</comment>
<dbReference type="PANTHER" id="PTHR42743">
    <property type="entry name" value="AMINO-ACID AMINOTRANSFERASE"/>
    <property type="match status" value="1"/>
</dbReference>
<dbReference type="UniPathway" id="UPA00048">
    <property type="reaction ID" value="UER00073"/>
</dbReference>
<dbReference type="FunFam" id="3.20.10.10:FF:000002">
    <property type="entry name" value="D-alanine aminotransferase"/>
    <property type="match status" value="1"/>
</dbReference>
<accession>A0A8J6LN50</accession>
<evidence type="ECO:0000256" key="1">
    <source>
        <dbReference type="ARBA" id="ARBA00001933"/>
    </source>
</evidence>
<comment type="pathway">
    <text evidence="3 17">Amino-acid biosynthesis; L-isoleucine biosynthesis; L-isoleucine from 2-oxobutanoate: step 4/4.</text>
</comment>
<evidence type="ECO:0000256" key="10">
    <source>
        <dbReference type="ARBA" id="ARBA00022898"/>
    </source>
</evidence>
<evidence type="ECO:0000256" key="12">
    <source>
        <dbReference type="ARBA" id="ARBA00048212"/>
    </source>
</evidence>
<evidence type="ECO:0000256" key="13">
    <source>
        <dbReference type="ARBA" id="ARBA00048798"/>
    </source>
</evidence>
<comment type="catalytic activity">
    <reaction evidence="14 17">
        <text>L-leucine + 2-oxoglutarate = 4-methyl-2-oxopentanoate + L-glutamate</text>
        <dbReference type="Rhea" id="RHEA:18321"/>
        <dbReference type="ChEBI" id="CHEBI:16810"/>
        <dbReference type="ChEBI" id="CHEBI:17865"/>
        <dbReference type="ChEBI" id="CHEBI:29985"/>
        <dbReference type="ChEBI" id="CHEBI:57427"/>
        <dbReference type="EC" id="2.6.1.42"/>
    </reaction>
</comment>
<evidence type="ECO:0000256" key="3">
    <source>
        <dbReference type="ARBA" id="ARBA00004824"/>
    </source>
</evidence>
<keyword evidence="19" id="KW-1185">Reference proteome</keyword>
<comment type="cofactor">
    <cofactor evidence="1 16">
        <name>pyridoxal 5'-phosphate</name>
        <dbReference type="ChEBI" id="CHEBI:597326"/>
    </cofactor>
</comment>
<keyword evidence="11 17" id="KW-0100">Branched-chain amino acid biosynthesis</keyword>
<dbReference type="GO" id="GO:0009097">
    <property type="term" value="P:isoleucine biosynthetic process"/>
    <property type="evidence" value="ECO:0007669"/>
    <property type="project" value="UniProtKB-UniPathway"/>
</dbReference>
<keyword evidence="9 17" id="KW-0808">Transferase</keyword>
<evidence type="ECO:0000256" key="2">
    <source>
        <dbReference type="ARBA" id="ARBA00003109"/>
    </source>
</evidence>
<evidence type="ECO:0000256" key="15">
    <source>
        <dbReference type="RuleBase" id="RU004106"/>
    </source>
</evidence>
<comment type="pathway">
    <text evidence="4 17">Amino-acid biosynthesis; L-valine biosynthesis; L-valine from pyruvate: step 4/4.</text>
</comment>
<dbReference type="InterPro" id="IPR043132">
    <property type="entry name" value="BCAT-like_C"/>
</dbReference>
<evidence type="ECO:0000256" key="6">
    <source>
        <dbReference type="ARBA" id="ARBA00009320"/>
    </source>
</evidence>
<gene>
    <name evidence="17 18" type="primary">ilvE</name>
    <name evidence="18" type="ORF">G5B42_08425</name>
</gene>
<evidence type="ECO:0000313" key="18">
    <source>
        <dbReference type="EMBL" id="MBA2133563.1"/>
    </source>
</evidence>
<dbReference type="NCBIfam" id="TIGR01122">
    <property type="entry name" value="ilvE_I"/>
    <property type="match status" value="1"/>
</dbReference>
<dbReference type="SUPFAM" id="SSF56752">
    <property type="entry name" value="D-aminoacid aminotransferase-like PLP-dependent enzymes"/>
    <property type="match status" value="1"/>
</dbReference>
<keyword evidence="8 17" id="KW-0028">Amino-acid biosynthesis</keyword>
<comment type="similarity">
    <text evidence="6 15">Belongs to the class-IV pyridoxal-phosphate-dependent aminotransferase family.</text>
</comment>
<comment type="pathway">
    <text evidence="5 17">Amino-acid biosynthesis; L-leucine biosynthesis; L-leucine from 3-methyl-2-oxobutanoate: step 4/4.</text>
</comment>
<evidence type="ECO:0000256" key="9">
    <source>
        <dbReference type="ARBA" id="ARBA00022679"/>
    </source>
</evidence>
<comment type="function">
    <text evidence="2 17">Acts on leucine, isoleucine and valine.</text>
</comment>
<dbReference type="GO" id="GO:0009098">
    <property type="term" value="P:L-leucine biosynthetic process"/>
    <property type="evidence" value="ECO:0007669"/>
    <property type="project" value="UniProtKB-UniPathway"/>
</dbReference>